<dbReference type="Proteomes" id="UP000675880">
    <property type="component" value="Unassembled WGS sequence"/>
</dbReference>
<dbReference type="CDD" id="cd18793">
    <property type="entry name" value="SF2_C_SNF"/>
    <property type="match status" value="1"/>
</dbReference>
<dbReference type="RefSeq" id="WP_213043456.1">
    <property type="nucleotide sequence ID" value="NZ_CAJNBJ010000017.1"/>
</dbReference>
<evidence type="ECO:0000313" key="5">
    <source>
        <dbReference type="Proteomes" id="UP000675880"/>
    </source>
</evidence>
<dbReference type="InterPro" id="IPR049730">
    <property type="entry name" value="SNF2/RAD54-like_C"/>
</dbReference>
<feature type="domain" description="Helicase C-terminal" evidence="3">
    <location>
        <begin position="479"/>
        <end position="622"/>
    </location>
</feature>
<evidence type="ECO:0008006" key="6">
    <source>
        <dbReference type="Google" id="ProtNLM"/>
    </source>
</evidence>
<name>A0ABN7M3U3_9BACT</name>
<evidence type="ECO:0000259" key="2">
    <source>
        <dbReference type="PROSITE" id="PS51192"/>
    </source>
</evidence>
<gene>
    <name evidence="4" type="ORF">NSPZN2_40665</name>
</gene>
<protein>
    <recommendedName>
        <fullName evidence="6">Helicase</fullName>
    </recommendedName>
</protein>
<dbReference type="Pfam" id="PF00271">
    <property type="entry name" value="Helicase_C"/>
    <property type="match status" value="1"/>
</dbReference>
<dbReference type="InterPro" id="IPR001650">
    <property type="entry name" value="Helicase_C-like"/>
</dbReference>
<dbReference type="PROSITE" id="PS51194">
    <property type="entry name" value="HELICASE_CTER"/>
    <property type="match status" value="1"/>
</dbReference>
<reference evidence="4 5" key="1">
    <citation type="submission" date="2021-02" db="EMBL/GenBank/DDBJ databases">
        <authorList>
            <person name="Han P."/>
        </authorList>
    </citation>
    <scope>NUCLEOTIDE SEQUENCE [LARGE SCALE GENOMIC DNA]</scope>
    <source>
        <strain evidence="4">Candidatus Nitrospira sp. ZN2</strain>
    </source>
</reference>
<dbReference type="InterPro" id="IPR027417">
    <property type="entry name" value="P-loop_NTPase"/>
</dbReference>
<dbReference type="PANTHER" id="PTHR45766">
    <property type="entry name" value="DNA ANNEALING HELICASE AND ENDONUCLEASE ZRANB3 FAMILY MEMBER"/>
    <property type="match status" value="1"/>
</dbReference>
<dbReference type="PROSITE" id="PS51192">
    <property type="entry name" value="HELICASE_ATP_BIND_1"/>
    <property type="match status" value="1"/>
</dbReference>
<dbReference type="InterPro" id="IPR014001">
    <property type="entry name" value="Helicase_ATP-bd"/>
</dbReference>
<dbReference type="Gene3D" id="3.40.50.10810">
    <property type="entry name" value="Tandem AAA-ATPase domain"/>
    <property type="match status" value="1"/>
</dbReference>
<proteinExistence type="predicted"/>
<evidence type="ECO:0000256" key="1">
    <source>
        <dbReference type="ARBA" id="ARBA00022801"/>
    </source>
</evidence>
<dbReference type="PANTHER" id="PTHR45766:SF6">
    <property type="entry name" value="SWI_SNF-RELATED MATRIX-ASSOCIATED ACTIN-DEPENDENT REGULATOR OF CHROMATIN SUBFAMILY A-LIKE PROTEIN 1"/>
    <property type="match status" value="1"/>
</dbReference>
<sequence>MSSHVVLFERIPHAVLREANDWGIRVLDLASPPRRLWGSQAALPAPVRTHIDPYQTQPYSLPGELLTAPLSDGDTWSAMSKRSLARFEAFFLVAEDPQRRLDTREVVTLAHQVSLVRHIIDTPGRRRVLIGDEVGLGKTVVAGLIIQELLAANSGLRVLYLAPARLVANVGREFKRLSLFFREWKSQDGDARLETDSRIIASIHRAVHPNHFERLLQSRPWDLIVVDECHHLSAWGDGGVDPVRKYRLVRDLVSAQSAESRLLLLSGTPHQAHAARFDNLLRLLQLPGESQDAAAGRVIYRTKEDVRDWDGNPLFPRRQVNPPIVVDLDPDHRSWLADIHGFFQPHPIPGSQAVQRAAGWKCAQALQWAASSPNAGLGYLVRQSLRAGWTLEQAPLSEAIAALRPYRSGAPDEPVESVYGRLVAEIGRQASDDDVEDIEENVDELSSEVDHGALASLIRQGIKLVRSPRQLKWERLWRDVLQPAGREKIVLFAQPIETVLALAIWLQNKTGQRPAIIIGGQTDAERDGEVARFKDATGPQFLISSRAGGEGINLQFSRRLVHLDVPWNPMEMEQRVGRVHRFGSRETILVDTIVVRDSRETQAWSVARERLTAIAQTLVAPDRFETVFSRVMCLIPPEELQTVLINSSASPLADNEVQRLSSLVESGFRDWQNFHDRYAANQRQIREQPAGLARWRHVSDFLTHYGGAEKAIGIARTRFVQRDGQVETVEQSADVLKLSDGSLCFVGDFDGGLFTGQSSNLVGPLGLNLPPVAELLRTCASPASPTGAAHLRWGDDQKQLRSRLGHEVIFLAFVRQTFRLDSIGGIHEVGTELAAYVVGQDQTSLLSPEDRAGLFDMSRLATVRVRPVESPLFVRTVAEELRLINELRRPSEEDIKQGLRYAVWPILALHLSA</sequence>
<evidence type="ECO:0000259" key="3">
    <source>
        <dbReference type="PROSITE" id="PS51194"/>
    </source>
</evidence>
<dbReference type="SMART" id="SM00490">
    <property type="entry name" value="HELICc"/>
    <property type="match status" value="1"/>
</dbReference>
<keyword evidence="1" id="KW-0378">Hydrolase</keyword>
<dbReference type="EMBL" id="CAJNBJ010000017">
    <property type="protein sequence ID" value="CAE6779092.1"/>
    <property type="molecule type" value="Genomic_DNA"/>
</dbReference>
<evidence type="ECO:0000313" key="4">
    <source>
        <dbReference type="EMBL" id="CAE6779092.1"/>
    </source>
</evidence>
<comment type="caution">
    <text evidence="4">The sequence shown here is derived from an EMBL/GenBank/DDBJ whole genome shotgun (WGS) entry which is preliminary data.</text>
</comment>
<dbReference type="InterPro" id="IPR006935">
    <property type="entry name" value="Helicase/UvrB_N"/>
</dbReference>
<dbReference type="Pfam" id="PF04851">
    <property type="entry name" value="ResIII"/>
    <property type="match status" value="1"/>
</dbReference>
<dbReference type="Gene3D" id="3.40.50.300">
    <property type="entry name" value="P-loop containing nucleotide triphosphate hydrolases"/>
    <property type="match status" value="1"/>
</dbReference>
<keyword evidence="5" id="KW-1185">Reference proteome</keyword>
<dbReference type="SUPFAM" id="SSF52540">
    <property type="entry name" value="P-loop containing nucleoside triphosphate hydrolases"/>
    <property type="match status" value="2"/>
</dbReference>
<dbReference type="InterPro" id="IPR038718">
    <property type="entry name" value="SNF2-like_sf"/>
</dbReference>
<organism evidence="4 5">
    <name type="scientific">Nitrospira defluvii</name>
    <dbReference type="NCBI Taxonomy" id="330214"/>
    <lineage>
        <taxon>Bacteria</taxon>
        <taxon>Pseudomonadati</taxon>
        <taxon>Nitrospirota</taxon>
        <taxon>Nitrospiria</taxon>
        <taxon>Nitrospirales</taxon>
        <taxon>Nitrospiraceae</taxon>
        <taxon>Nitrospira</taxon>
    </lineage>
</organism>
<feature type="domain" description="Helicase ATP-binding" evidence="2">
    <location>
        <begin position="119"/>
        <end position="287"/>
    </location>
</feature>
<dbReference type="SMART" id="SM00487">
    <property type="entry name" value="DEXDc"/>
    <property type="match status" value="1"/>
</dbReference>
<accession>A0ABN7M3U3</accession>